<feature type="transmembrane region" description="Helical" evidence="1">
    <location>
        <begin position="679"/>
        <end position="697"/>
    </location>
</feature>
<feature type="transmembrane region" description="Helical" evidence="1">
    <location>
        <begin position="704"/>
        <end position="722"/>
    </location>
</feature>
<feature type="transmembrane region" description="Helical" evidence="1">
    <location>
        <begin position="646"/>
        <end position="667"/>
    </location>
</feature>
<feature type="transmembrane region" description="Helical" evidence="1">
    <location>
        <begin position="449"/>
        <end position="470"/>
    </location>
</feature>
<feature type="transmembrane region" description="Helical" evidence="1">
    <location>
        <begin position="99"/>
        <end position="118"/>
    </location>
</feature>
<feature type="transmembrane region" description="Helical" evidence="1">
    <location>
        <begin position="158"/>
        <end position="178"/>
    </location>
</feature>
<feature type="transmembrane region" description="Helical" evidence="1">
    <location>
        <begin position="424"/>
        <end position="443"/>
    </location>
</feature>
<dbReference type="Proteomes" id="UP000275027">
    <property type="component" value="Unassembled WGS sequence"/>
</dbReference>
<evidence type="ECO:0000256" key="1">
    <source>
        <dbReference type="SAM" id="Phobius"/>
    </source>
</evidence>
<evidence type="ECO:0000313" key="2">
    <source>
        <dbReference type="EMBL" id="PKW28729.1"/>
    </source>
</evidence>
<dbReference type="RefSeq" id="WP_101470881.1">
    <property type="nucleotide sequence ID" value="NZ_PJND01000007.1"/>
</dbReference>
<keyword evidence="1" id="KW-1133">Transmembrane helix</keyword>
<feature type="transmembrane region" description="Helical" evidence="1">
    <location>
        <begin position="397"/>
        <end position="412"/>
    </location>
</feature>
<keyword evidence="1" id="KW-0812">Transmembrane</keyword>
<feature type="transmembrane region" description="Helical" evidence="1">
    <location>
        <begin position="734"/>
        <end position="753"/>
    </location>
</feature>
<evidence type="ECO:0000313" key="3">
    <source>
        <dbReference type="EMBL" id="RLJ35767.1"/>
    </source>
</evidence>
<sequence length="763" mass="88149">MSDNQDRINLLHQKLDFLIKRQDSFQKEISDLKKEIELLQPETFSAPKVERVSYTEEKPIPEKPKVQQDIRVAPKPIAARPEPKIKKPSNWEKFIGENLINKIGVLVLIIGVGIGAKYAIDNELISPLTRIILGYLMGLGLLGFALKLKKKFENFSAVLLSGSMAIMYFITFLAYSLYGLMPQSLAFIVMVIFTIFTVFAALKYDQQVIAIIGLVGAYSVPFLLSDGSGKVLVLFSYMTLINIGILIIAFKKYWRLLNLTSFFATWLIFASWYFSSFYVSLHFNIGMTFLFIFFAIFYTAFLSYKLIKKEIYEAKDIFSVLSNSFIFYGIGIAILNEHPVATNYLGVFTLLNAIIHFGVSTLIYKKKLGDKSLFYLILGLVLTFITIAVPIQLNGQWVTLAWAFQATLLFWLGRSKKVPLYEKLSYVVMVLAFFSLIEDWWNYRNATPVFNADFLNSLLFVVAFGFIFYFQRKFREEENTKLKFDVLLMNYFVPGVFLFVLYKAIQMEISNYWELQYLTSKADTSGNGYAERYTLYNEKFMDYKTVWVLNFTLLYLSAIFFAIEKKIKNTALEITALVISGLTLFLFISTGLFAQASLIHSYMNPADYASTGFFGVIAHYISLLVLAIFVYRIYIYFINRQEKNRMLFDIFFSILVIWILSAEMLIWLNAFNIYENNKLGLSILWGSYSLILISYGIWKSKKHLRILAIVLFGITLLKLFFYDIVHLNTIRKTIVFVSLGILLLIISFLYNKYKHLILDDDKK</sequence>
<feature type="transmembrane region" description="Helical" evidence="1">
    <location>
        <begin position="256"/>
        <end position="275"/>
    </location>
</feature>
<feature type="transmembrane region" description="Helical" evidence="1">
    <location>
        <begin position="613"/>
        <end position="634"/>
    </location>
</feature>
<feature type="transmembrane region" description="Helical" evidence="1">
    <location>
        <begin position="316"/>
        <end position="335"/>
    </location>
</feature>
<feature type="transmembrane region" description="Helical" evidence="1">
    <location>
        <begin position="124"/>
        <end position="146"/>
    </location>
</feature>
<evidence type="ECO:0000313" key="4">
    <source>
        <dbReference type="Proteomes" id="UP000233767"/>
    </source>
</evidence>
<accession>A0A497V0R4</accession>
<feature type="transmembrane region" description="Helical" evidence="1">
    <location>
        <begin position="231"/>
        <end position="249"/>
    </location>
</feature>
<feature type="transmembrane region" description="Helical" evidence="1">
    <location>
        <begin position="184"/>
        <end position="201"/>
    </location>
</feature>
<evidence type="ECO:0000313" key="5">
    <source>
        <dbReference type="Proteomes" id="UP000275027"/>
    </source>
</evidence>
<protein>
    <submittedName>
        <fullName evidence="2 3">Membrane protein DUF2339</fullName>
    </submittedName>
</protein>
<keyword evidence="1" id="KW-0472">Membrane</keyword>
<feature type="transmembrane region" description="Helical" evidence="1">
    <location>
        <begin position="341"/>
        <end position="364"/>
    </location>
</feature>
<dbReference type="Proteomes" id="UP000233767">
    <property type="component" value="Unassembled WGS sequence"/>
</dbReference>
<dbReference type="PANTHER" id="PTHR38434">
    <property type="entry name" value="BLL2549 PROTEIN"/>
    <property type="match status" value="1"/>
</dbReference>
<feature type="transmembrane region" description="Helical" evidence="1">
    <location>
        <begin position="545"/>
        <end position="563"/>
    </location>
</feature>
<reference evidence="3 5" key="2">
    <citation type="submission" date="2018-10" db="EMBL/GenBank/DDBJ databases">
        <title>Genomic Encyclopedia of Archaeal and Bacterial Type Strains, Phase II (KMG-II): from individual species to whole genera.</title>
        <authorList>
            <person name="Goeker M."/>
        </authorList>
    </citation>
    <scope>NUCLEOTIDE SEQUENCE [LARGE SCALE GENOMIC DNA]</scope>
    <source>
        <strain evidence="3 5">DSM 21886</strain>
    </source>
</reference>
<feature type="transmembrane region" description="Helical" evidence="1">
    <location>
        <begin position="208"/>
        <end position="225"/>
    </location>
</feature>
<dbReference type="InterPro" id="IPR019286">
    <property type="entry name" value="DUF2339_TM"/>
</dbReference>
<organism evidence="3 5">
    <name type="scientific">Flavobacterium lindanitolerans</name>
    <dbReference type="NCBI Taxonomy" id="428988"/>
    <lineage>
        <taxon>Bacteria</taxon>
        <taxon>Pseudomonadati</taxon>
        <taxon>Bacteroidota</taxon>
        <taxon>Flavobacteriia</taxon>
        <taxon>Flavobacteriales</taxon>
        <taxon>Flavobacteriaceae</taxon>
        <taxon>Flavobacterium</taxon>
    </lineage>
</organism>
<feature type="transmembrane region" description="Helical" evidence="1">
    <location>
        <begin position="482"/>
        <end position="505"/>
    </location>
</feature>
<dbReference type="EMBL" id="RCCB01000010">
    <property type="protein sequence ID" value="RLJ35767.1"/>
    <property type="molecule type" value="Genomic_DNA"/>
</dbReference>
<proteinExistence type="predicted"/>
<feature type="transmembrane region" description="Helical" evidence="1">
    <location>
        <begin position="281"/>
        <end position="304"/>
    </location>
</feature>
<feature type="transmembrane region" description="Helical" evidence="1">
    <location>
        <begin position="373"/>
        <end position="391"/>
    </location>
</feature>
<dbReference type="PANTHER" id="PTHR38434:SF1">
    <property type="entry name" value="BLL2549 PROTEIN"/>
    <property type="match status" value="1"/>
</dbReference>
<reference evidence="2 4" key="1">
    <citation type="submission" date="2017-12" db="EMBL/GenBank/DDBJ databases">
        <title>Genomic Encyclopedia of Type Strains, Phase III (KMG-III): the genomes of soil and plant-associated and newly described type strains.</title>
        <authorList>
            <person name="Whitman W."/>
        </authorList>
    </citation>
    <scope>NUCLEOTIDE SEQUENCE [LARGE SCALE GENOMIC DNA]</scope>
    <source>
        <strain evidence="2 4">IP-10</strain>
    </source>
</reference>
<name>A0A497V0R4_9FLAO</name>
<feature type="transmembrane region" description="Helical" evidence="1">
    <location>
        <begin position="570"/>
        <end position="593"/>
    </location>
</feature>
<dbReference type="AlphaFoldDB" id="A0A497V0R4"/>
<gene>
    <name evidence="2" type="ORF">B0G92_0354</name>
    <name evidence="3" type="ORF">CLV50_1151</name>
</gene>
<keyword evidence="4" id="KW-1185">Reference proteome</keyword>
<dbReference type="Pfam" id="PF10101">
    <property type="entry name" value="DUF2339"/>
    <property type="match status" value="1"/>
</dbReference>
<dbReference type="EMBL" id="PJND01000007">
    <property type="protein sequence ID" value="PKW28729.1"/>
    <property type="molecule type" value="Genomic_DNA"/>
</dbReference>
<comment type="caution">
    <text evidence="3">The sequence shown here is derived from an EMBL/GenBank/DDBJ whole genome shotgun (WGS) entry which is preliminary data.</text>
</comment>